<evidence type="ECO:0000313" key="2">
    <source>
        <dbReference type="EMBL" id="CAB4144537.1"/>
    </source>
</evidence>
<dbReference type="CDD" id="cd03801">
    <property type="entry name" value="GT4_PimA-like"/>
    <property type="match status" value="1"/>
</dbReference>
<feature type="domain" description="Glycosyl transferase family 1" evidence="1">
    <location>
        <begin position="250"/>
        <end position="345"/>
    </location>
</feature>
<dbReference type="SUPFAM" id="SSF53756">
    <property type="entry name" value="UDP-Glycosyltransferase/glycogen phosphorylase"/>
    <property type="match status" value="1"/>
</dbReference>
<organism evidence="2">
    <name type="scientific">uncultured Caudovirales phage</name>
    <dbReference type="NCBI Taxonomy" id="2100421"/>
    <lineage>
        <taxon>Viruses</taxon>
        <taxon>Duplodnaviria</taxon>
        <taxon>Heunggongvirae</taxon>
        <taxon>Uroviricota</taxon>
        <taxon>Caudoviricetes</taxon>
        <taxon>Peduoviridae</taxon>
        <taxon>Maltschvirus</taxon>
        <taxon>Maltschvirus maltsch</taxon>
    </lineage>
</organism>
<sequence>MSRIAWYSNACHIPSGYGMQTAQVVHQMVKDGHEVAISANHGAAVMMNCAHGHPIFPEGLMRYSVDAAPENMKGWVGDQPGFGVVLFDTWPLVGVQGFNDLNLAAWVPVDHDPTPPMVARFMLDGGHHAIAMSRFGEQRLLDAGIARENLTYIPHGIDTAVFSDKGKSARSAMGIPKDAFLVVTNAANRGRIPVRKAFGEMADAMSKFMKDRSDVHWMIHTEPQGHSEGVNLPRLMAAVGIDPQRVRYPHPVHFRNGIPQDALAAMYSAADVQLLTSMGEGFGIPAVESQACGTPVIVSDFSAQTELVGAHGKAVPVQRVWDEYQASFFGIPNVAAIAAALQEVYEETKAGKVDRAAVAAEMWRYDQTKLYEASWQPLIKFMTERRRPKVVSPHPMNRAQRRAKK</sequence>
<dbReference type="GO" id="GO:0016757">
    <property type="term" value="F:glycosyltransferase activity"/>
    <property type="evidence" value="ECO:0007669"/>
    <property type="project" value="InterPro"/>
</dbReference>
<dbReference type="InterPro" id="IPR001296">
    <property type="entry name" value="Glyco_trans_1"/>
</dbReference>
<dbReference type="Gene3D" id="3.40.50.2000">
    <property type="entry name" value="Glycogen Phosphorylase B"/>
    <property type="match status" value="1"/>
</dbReference>
<evidence type="ECO:0000313" key="3">
    <source>
        <dbReference type="EMBL" id="CAB4189215.1"/>
    </source>
</evidence>
<reference evidence="2" key="1">
    <citation type="submission" date="2020-04" db="EMBL/GenBank/DDBJ databases">
        <authorList>
            <person name="Chiriac C."/>
            <person name="Salcher M."/>
            <person name="Ghai R."/>
            <person name="Kavagutti S V."/>
        </authorList>
    </citation>
    <scope>NUCLEOTIDE SEQUENCE</scope>
</reference>
<dbReference type="Pfam" id="PF00534">
    <property type="entry name" value="Glycos_transf_1"/>
    <property type="match status" value="1"/>
</dbReference>
<protein>
    <submittedName>
        <fullName evidence="2">RfaG Glycosyltransferase</fullName>
    </submittedName>
</protein>
<dbReference type="PANTHER" id="PTHR46656:SF3">
    <property type="entry name" value="PUTATIVE-RELATED"/>
    <property type="match status" value="1"/>
</dbReference>
<proteinExistence type="predicted"/>
<dbReference type="EMBL" id="LR797133">
    <property type="protein sequence ID" value="CAB4189215.1"/>
    <property type="molecule type" value="Genomic_DNA"/>
</dbReference>
<dbReference type="EMBL" id="LR796425">
    <property type="protein sequence ID" value="CAB4144537.1"/>
    <property type="molecule type" value="Genomic_DNA"/>
</dbReference>
<evidence type="ECO:0000259" key="1">
    <source>
        <dbReference type="Pfam" id="PF00534"/>
    </source>
</evidence>
<accession>A0A6J5MFE1</accession>
<name>A0A6J5MFE1_9CAUD</name>
<keyword evidence="2" id="KW-0808">Transferase</keyword>
<dbReference type="PANTHER" id="PTHR46656">
    <property type="entry name" value="PUTATIVE-RELATED"/>
    <property type="match status" value="1"/>
</dbReference>
<gene>
    <name evidence="3" type="ORF">UFOVP1185_2</name>
    <name evidence="2" type="ORF">UFOVP461_38</name>
</gene>